<gene>
    <name evidence="1" type="ORF">PGLA2088_LOCUS13758</name>
</gene>
<comment type="caution">
    <text evidence="1">The sequence shown here is derived from an EMBL/GenBank/DDBJ whole genome shotgun (WGS) entry which is preliminary data.</text>
</comment>
<feature type="non-terminal residue" evidence="1">
    <location>
        <position position="104"/>
    </location>
</feature>
<name>A0A813J128_POLGL</name>
<organism evidence="1 2">
    <name type="scientific">Polarella glacialis</name>
    <name type="common">Dinoflagellate</name>
    <dbReference type="NCBI Taxonomy" id="89957"/>
    <lineage>
        <taxon>Eukaryota</taxon>
        <taxon>Sar</taxon>
        <taxon>Alveolata</taxon>
        <taxon>Dinophyceae</taxon>
        <taxon>Suessiales</taxon>
        <taxon>Suessiaceae</taxon>
        <taxon>Polarella</taxon>
    </lineage>
</organism>
<dbReference type="AlphaFoldDB" id="A0A813J128"/>
<dbReference type="Proteomes" id="UP000626109">
    <property type="component" value="Unassembled WGS sequence"/>
</dbReference>
<protein>
    <submittedName>
        <fullName evidence="1">Uncharacterized protein</fullName>
    </submittedName>
</protein>
<accession>A0A813J128</accession>
<feature type="non-terminal residue" evidence="1">
    <location>
        <position position="1"/>
    </location>
</feature>
<sequence>VPNVPVPPVPNVPVPPGTFILGTVSKVVVQFASERSFDQDLALYSRKLPMTAEEHDLFNANLVKQGIFKTAQLAGIDPTVLSKGIGEGGAQKTLQARLEASMSA</sequence>
<evidence type="ECO:0000313" key="2">
    <source>
        <dbReference type="Proteomes" id="UP000626109"/>
    </source>
</evidence>
<dbReference type="EMBL" id="CAJNNW010016593">
    <property type="protein sequence ID" value="CAE8659431.1"/>
    <property type="molecule type" value="Genomic_DNA"/>
</dbReference>
<evidence type="ECO:0000313" key="1">
    <source>
        <dbReference type="EMBL" id="CAE8659431.1"/>
    </source>
</evidence>
<reference evidence="1" key="1">
    <citation type="submission" date="2021-02" db="EMBL/GenBank/DDBJ databases">
        <authorList>
            <person name="Dougan E. K."/>
            <person name="Rhodes N."/>
            <person name="Thang M."/>
            <person name="Chan C."/>
        </authorList>
    </citation>
    <scope>NUCLEOTIDE SEQUENCE</scope>
</reference>
<proteinExistence type="predicted"/>